<accession>A0A0D7F3F1</accession>
<dbReference type="OrthoDB" id="9806585at2"/>
<proteinExistence type="predicted"/>
<dbReference type="EMBL" id="JXXE01000093">
    <property type="protein sequence ID" value="KIZ47315.1"/>
    <property type="molecule type" value="Genomic_DNA"/>
</dbReference>
<organism evidence="2 3">
    <name type="scientific">Rhodopseudomonas palustris</name>
    <dbReference type="NCBI Taxonomy" id="1076"/>
    <lineage>
        <taxon>Bacteria</taxon>
        <taxon>Pseudomonadati</taxon>
        <taxon>Pseudomonadota</taxon>
        <taxon>Alphaproteobacteria</taxon>
        <taxon>Hyphomicrobiales</taxon>
        <taxon>Nitrobacteraceae</taxon>
        <taxon>Rhodopseudomonas</taxon>
    </lineage>
</organism>
<dbReference type="InterPro" id="IPR044855">
    <property type="entry name" value="CoA-Trfase_III_dom3_sf"/>
</dbReference>
<sequence>MLEGVRVLDMGWVLGGPFAGQLLAQMGADVVKIESLDGDLARAVPPHFADGESSFFLSVNRGKRSVAIDLKQDSGRAAFDELVRHSDAVIHNFAPDVPKRLGVDLQTLKAINPKICVGQLIGFHDEGEYRSTPAFDLVIQAQAGFMSLTGERDGKPVRAGYQVADLAGGLYLALGLVGALFGASRSGVGQEIQVSLFDCQVALLTWQAQNYFISGEVPRRNGSRHHMIAPSEVFSGSDGKYFVISPTGDAFFKKFSSAVGHPELAEDDRFATGAGRIAHVDVLAKTLQSIFSTKSAADWVERLKAERIPAGALNEVDEALDHEVTALRSMVETLVNPATGNSLSFLGNPLKWSSDRTLSYPPRLGEHTGAVLAEVCGYDAARIEELARTGAIVTG</sequence>
<keyword evidence="1" id="KW-0808">Transferase</keyword>
<dbReference type="PANTHER" id="PTHR48207:SF3">
    <property type="entry name" value="SUCCINATE--HYDROXYMETHYLGLUTARATE COA-TRANSFERASE"/>
    <property type="match status" value="1"/>
</dbReference>
<dbReference type="SUPFAM" id="SSF89796">
    <property type="entry name" value="CoA-transferase family III (CaiB/BaiF)"/>
    <property type="match status" value="1"/>
</dbReference>
<dbReference type="Gene3D" id="3.40.50.10540">
    <property type="entry name" value="Crotonobetainyl-coa:carnitine coa-transferase, domain 1"/>
    <property type="match status" value="1"/>
</dbReference>
<evidence type="ECO:0000313" key="2">
    <source>
        <dbReference type="EMBL" id="KIZ47315.1"/>
    </source>
</evidence>
<reference evidence="2 3" key="1">
    <citation type="submission" date="2014-11" db="EMBL/GenBank/DDBJ databases">
        <title>Genomics and ecophysiology of heterotrophic nitrogen fixing bacteria isolated from estuarine surface water.</title>
        <authorList>
            <person name="Bentzon-Tilia M."/>
            <person name="Severin I."/>
            <person name="Hansen L.H."/>
            <person name="Riemann L."/>
        </authorList>
    </citation>
    <scope>NUCLEOTIDE SEQUENCE [LARGE SCALE GENOMIC DNA]</scope>
    <source>
        <strain evidence="2 3">BAL398</strain>
    </source>
</reference>
<dbReference type="PATRIC" id="fig|1076.23.peg.91"/>
<dbReference type="Proteomes" id="UP000032515">
    <property type="component" value="Unassembled WGS sequence"/>
</dbReference>
<dbReference type="Gene3D" id="3.30.1540.10">
    <property type="entry name" value="formyl-coa transferase, domain 3"/>
    <property type="match status" value="1"/>
</dbReference>
<dbReference type="GO" id="GO:0008410">
    <property type="term" value="F:CoA-transferase activity"/>
    <property type="evidence" value="ECO:0007669"/>
    <property type="project" value="TreeGrafter"/>
</dbReference>
<comment type="caution">
    <text evidence="2">The sequence shown here is derived from an EMBL/GenBank/DDBJ whole genome shotgun (WGS) entry which is preliminary data.</text>
</comment>
<dbReference type="PANTHER" id="PTHR48207">
    <property type="entry name" value="SUCCINATE--HYDROXYMETHYLGLUTARATE COA-TRANSFERASE"/>
    <property type="match status" value="1"/>
</dbReference>
<evidence type="ECO:0000256" key="1">
    <source>
        <dbReference type="ARBA" id="ARBA00022679"/>
    </source>
</evidence>
<dbReference type="Pfam" id="PF02515">
    <property type="entry name" value="CoA_transf_3"/>
    <property type="match status" value="1"/>
</dbReference>
<dbReference type="InterPro" id="IPR050483">
    <property type="entry name" value="CoA-transferase_III_domain"/>
</dbReference>
<dbReference type="InterPro" id="IPR003673">
    <property type="entry name" value="CoA-Trfase_fam_III"/>
</dbReference>
<dbReference type="AlphaFoldDB" id="A0A0D7F3F1"/>
<evidence type="ECO:0000313" key="3">
    <source>
        <dbReference type="Proteomes" id="UP000032515"/>
    </source>
</evidence>
<dbReference type="InterPro" id="IPR023606">
    <property type="entry name" value="CoA-Trfase_III_dom_1_sf"/>
</dbReference>
<gene>
    <name evidence="2" type="ORF">OO17_05010</name>
</gene>
<name>A0A0D7F3F1_RHOPL</name>
<protein>
    <submittedName>
        <fullName evidence="2">Carnitine dehydratase</fullName>
    </submittedName>
</protein>